<evidence type="ECO:0000313" key="5">
    <source>
        <dbReference type="Proteomes" id="UP000283269"/>
    </source>
</evidence>
<dbReference type="InterPro" id="IPR015943">
    <property type="entry name" value="WD40/YVTN_repeat-like_dom_sf"/>
</dbReference>
<evidence type="ECO:0000256" key="1">
    <source>
        <dbReference type="ARBA" id="ARBA00022737"/>
    </source>
</evidence>
<dbReference type="InterPro" id="IPR024977">
    <property type="entry name" value="Apc4-like_WD40_dom"/>
</dbReference>
<dbReference type="OrthoDB" id="163438at2759"/>
<name>A0A409XRZ2_PSICY</name>
<keyword evidence="1" id="KW-0677">Repeat</keyword>
<dbReference type="Pfam" id="PF24883">
    <property type="entry name" value="NPHP3_N"/>
    <property type="match status" value="1"/>
</dbReference>
<feature type="domain" description="Nephrocystin 3-like N-terminal" evidence="3">
    <location>
        <begin position="327"/>
        <end position="486"/>
    </location>
</feature>
<dbReference type="InterPro" id="IPR027417">
    <property type="entry name" value="P-loop_NTPase"/>
</dbReference>
<reference evidence="4 5" key="1">
    <citation type="journal article" date="2018" name="Evol. Lett.">
        <title>Horizontal gene cluster transfer increased hallucinogenic mushroom diversity.</title>
        <authorList>
            <person name="Reynolds H.T."/>
            <person name="Vijayakumar V."/>
            <person name="Gluck-Thaler E."/>
            <person name="Korotkin H.B."/>
            <person name="Matheny P.B."/>
            <person name="Slot J.C."/>
        </authorList>
    </citation>
    <scope>NUCLEOTIDE SEQUENCE [LARGE SCALE GENOMIC DNA]</scope>
    <source>
        <strain evidence="4 5">2631</strain>
    </source>
</reference>
<dbReference type="PANTHER" id="PTHR10039">
    <property type="entry name" value="AMELOGENIN"/>
    <property type="match status" value="1"/>
</dbReference>
<keyword evidence="5" id="KW-1185">Reference proteome</keyword>
<dbReference type="Gene3D" id="3.40.50.300">
    <property type="entry name" value="P-loop containing nucleotide triphosphate hydrolases"/>
    <property type="match status" value="1"/>
</dbReference>
<dbReference type="EMBL" id="NHYD01000693">
    <property type="protein sequence ID" value="PPQ93575.1"/>
    <property type="molecule type" value="Genomic_DNA"/>
</dbReference>
<dbReference type="InterPro" id="IPR011047">
    <property type="entry name" value="Quinoprotein_ADH-like_sf"/>
</dbReference>
<dbReference type="STRING" id="93625.A0A409XRZ2"/>
<organism evidence="4 5">
    <name type="scientific">Psilocybe cyanescens</name>
    <dbReference type="NCBI Taxonomy" id="93625"/>
    <lineage>
        <taxon>Eukaryota</taxon>
        <taxon>Fungi</taxon>
        <taxon>Dikarya</taxon>
        <taxon>Basidiomycota</taxon>
        <taxon>Agaricomycotina</taxon>
        <taxon>Agaricomycetes</taxon>
        <taxon>Agaricomycetidae</taxon>
        <taxon>Agaricales</taxon>
        <taxon>Agaricineae</taxon>
        <taxon>Strophariaceae</taxon>
        <taxon>Psilocybe</taxon>
    </lineage>
</organism>
<accession>A0A409XRZ2</accession>
<sequence length="1302" mass="145745">MDKEAKTTNAVQSEGNTILWNAGLLLAATVSSNLMIRMYCKHRHVRDDHIIGEASFEVLNLERNKDIEIKLYDPTNSAQKRTAIASVMLHLKVALSVTFNVGNDAEMDFRSLACLKQMEKIVGSISADKFKQLPPAWIRLFSSLDTFSSLAQKVAELDSRAKVAVGAMASAIKVLVDQMKRDKRIDDLGRIMCELYEYVVDACSVRKIVSFEKTLQRLLAQTAECAYFITDYQRITIFAQRAVVNMISNADTMISNFETAFGELKIALILGSSLQTTLVSYRILQTVERIENLIRIDRLPILENVGWDSSKICLRGTRETAIKSVVQWASQRNGTSSTNLIYLLSGPATCGKSTIAHSIAKVFHEQNRLGAALFLHNEVPEANSRRISSSIIHQLSGYDSTFQARIAAKIKTDQSLIWADIERQFRTLIVDTANSVDSKLLMIGPILIVIDNLHLINDEERYKLFTTIAEHSASLPPNFRFLLTCRDDDTVAQRILVNLSRKQVIGYDDIDSGGGVDISQHILESLADLCSKKPFLSERYEIQQLQDQFKKRARGMHFWVSTVHRSVLTCSEDDDVSLFITLLLSSALPLSNSEAMDQLYHTVFKVFFRLELGAQHLFDVMIQSPKPVPLSYLRRVACIPWESAKQGAIVDIARNLGLIINVDQNEQGELSFGVHPSLEDFLTNPRRCQGTGVYVDREIPIDQSAAEVCIHIMNQSLRYNICRFDDIMTMNVEIVDKDTRIRLHIHKSLQYACCNWTLHLEGDDRQELDDALRLKLKTFMSFHILHWIETMSILGHFDDIEPGLFRFLRWLQARNVRTSDVLYVLTADTIRFVKSFSAIIPLAALHTYISALPLMPPAPESSFLQQSSADIVPRRSITTSNINSSWNVDLQILDNTSYSCSHGALVALGSSTGGVSFLDAHTKTGVYSKIKTDQEIQSMAFSPDGQNLAIATVGGQVSVHDVKTGARIHTSETNISEPFITYSSDCNTILIVDYSSGVGHTSDYYLWDALTGSLRLSGTLALQNPLGVALSPDGRQLVVHNKVGIKLINVDKEGSFRDIVVSSVEQAGKENCVIAWSRDGSLLAIVRVATVCLWSFHDGMRWTSEIGDMRGSTSSHALSFSSDSSLLVFAQSYRSDTYNSMLKIRIWNTDTGLLIGQQEIDEGRIIPLSRRLSILPDNQQIIILSNVYSREGPAGWKTLMYLLSDTTPTYMASSPIFHNFKSVPTVLHSFDSGKEPSREYAFAVDADGWVVNSEGKRFLLAPYPNCEISTSHSSPTSTWLEIIHPESKEVVLKYVFEWEVKD</sequence>
<dbReference type="InParanoid" id="A0A409XRZ2"/>
<dbReference type="Pfam" id="PF12894">
    <property type="entry name" value="ANAPC4_WD40"/>
    <property type="match status" value="1"/>
</dbReference>
<comment type="caution">
    <text evidence="4">The sequence shown here is derived from an EMBL/GenBank/DDBJ whole genome shotgun (WGS) entry which is preliminary data.</text>
</comment>
<feature type="domain" description="Anaphase-promoting complex subunit 4-like WD40" evidence="2">
    <location>
        <begin position="901"/>
        <end position="975"/>
    </location>
</feature>
<proteinExistence type="predicted"/>
<dbReference type="Gene3D" id="2.130.10.10">
    <property type="entry name" value="YVTN repeat-like/Quinoprotein amine dehydrogenase"/>
    <property type="match status" value="2"/>
</dbReference>
<dbReference type="Proteomes" id="UP000283269">
    <property type="component" value="Unassembled WGS sequence"/>
</dbReference>
<evidence type="ECO:0000259" key="2">
    <source>
        <dbReference type="Pfam" id="PF12894"/>
    </source>
</evidence>
<gene>
    <name evidence="4" type="ORF">CVT25_005567</name>
</gene>
<protein>
    <submittedName>
        <fullName evidence="4">Uncharacterized protein</fullName>
    </submittedName>
</protein>
<dbReference type="InterPro" id="IPR056884">
    <property type="entry name" value="NPHP3-like_N"/>
</dbReference>
<dbReference type="SUPFAM" id="SSF50998">
    <property type="entry name" value="Quinoprotein alcohol dehydrogenase-like"/>
    <property type="match status" value="1"/>
</dbReference>
<dbReference type="PANTHER" id="PTHR10039:SF17">
    <property type="entry name" value="FUNGAL STAND N-TERMINAL GOODBYE DOMAIN-CONTAINING PROTEIN-RELATED"/>
    <property type="match status" value="1"/>
</dbReference>
<evidence type="ECO:0000259" key="3">
    <source>
        <dbReference type="Pfam" id="PF24883"/>
    </source>
</evidence>
<dbReference type="SUPFAM" id="SSF52540">
    <property type="entry name" value="P-loop containing nucleoside triphosphate hydrolases"/>
    <property type="match status" value="1"/>
</dbReference>
<evidence type="ECO:0000313" key="4">
    <source>
        <dbReference type="EMBL" id="PPQ93575.1"/>
    </source>
</evidence>